<dbReference type="PROSITE" id="PS52050">
    <property type="entry name" value="WYL"/>
    <property type="match status" value="1"/>
</dbReference>
<sequence>MHKSQRLIRLMMIVHAKKSFTIAEIAYELGVSPRTVSRDLMELGELGVPLYSIQGRGGGYKLLNERALPPITFIESEAIAIYFAVRSLHYFGALPFGDQAESALDKFYHHLPSDAKKQIDRLKNKVIIWSPNRPMSDACLTVLLQAVMIRSAVTIAYRSSEGGVNTRDIQPIGLYSDRGYWYCPAYCFARRAIRLFRADRIAEAKLNNSLTYREDADRKSLLDWEEEELDHQEKILFRVRLTQAGIRKLEPNGRFEGFIERQDDGNGFIRMSIPIKKLAFYTDMIWALGQDAKIVEPAEAIAHIKRSIADMAKLYD</sequence>
<dbReference type="Pfam" id="PF13280">
    <property type="entry name" value="WYL"/>
    <property type="match status" value="1"/>
</dbReference>
<reference evidence="4 5" key="1">
    <citation type="submission" date="2020-08" db="EMBL/GenBank/DDBJ databases">
        <title>Cohnella phylogeny.</title>
        <authorList>
            <person name="Dunlap C."/>
        </authorList>
    </citation>
    <scope>NUCLEOTIDE SEQUENCE [LARGE SCALE GENOMIC DNA]</scope>
    <source>
        <strain evidence="4 5">DSM 28246</strain>
    </source>
</reference>
<keyword evidence="2" id="KW-0804">Transcription</keyword>
<evidence type="ECO:0000259" key="3">
    <source>
        <dbReference type="PROSITE" id="PS51000"/>
    </source>
</evidence>
<evidence type="ECO:0000256" key="1">
    <source>
        <dbReference type="ARBA" id="ARBA00023015"/>
    </source>
</evidence>
<dbReference type="RefSeq" id="WP_185673260.1">
    <property type="nucleotide sequence ID" value="NZ_JACJVP010000074.1"/>
</dbReference>
<evidence type="ECO:0000256" key="2">
    <source>
        <dbReference type="ARBA" id="ARBA00023163"/>
    </source>
</evidence>
<dbReference type="EMBL" id="JACJVP010000074">
    <property type="protein sequence ID" value="MBB6675404.1"/>
    <property type="molecule type" value="Genomic_DNA"/>
</dbReference>
<dbReference type="InterPro" id="IPR036390">
    <property type="entry name" value="WH_DNA-bd_sf"/>
</dbReference>
<dbReference type="PROSITE" id="PS51000">
    <property type="entry name" value="HTH_DEOR_2"/>
    <property type="match status" value="1"/>
</dbReference>
<protein>
    <submittedName>
        <fullName evidence="4">YafY family transcriptional regulator</fullName>
    </submittedName>
</protein>
<dbReference type="InterPro" id="IPR013196">
    <property type="entry name" value="HTH_11"/>
</dbReference>
<dbReference type="AlphaFoldDB" id="A0A7X0RXC8"/>
<dbReference type="InterPro" id="IPR028349">
    <property type="entry name" value="PafC-like"/>
</dbReference>
<dbReference type="PIRSF" id="PIRSF016838">
    <property type="entry name" value="PafC"/>
    <property type="match status" value="1"/>
</dbReference>
<dbReference type="InterPro" id="IPR026881">
    <property type="entry name" value="WYL_dom"/>
</dbReference>
<dbReference type="SUPFAM" id="SSF46785">
    <property type="entry name" value="Winged helix' DNA-binding domain"/>
    <property type="match status" value="1"/>
</dbReference>
<dbReference type="Proteomes" id="UP000547209">
    <property type="component" value="Unassembled WGS sequence"/>
</dbReference>
<dbReference type="GO" id="GO:0003700">
    <property type="term" value="F:DNA-binding transcription factor activity"/>
    <property type="evidence" value="ECO:0007669"/>
    <property type="project" value="InterPro"/>
</dbReference>
<dbReference type="InterPro" id="IPR057727">
    <property type="entry name" value="WCX_dom"/>
</dbReference>
<keyword evidence="5" id="KW-1185">Reference proteome</keyword>
<dbReference type="Gene3D" id="1.10.10.10">
    <property type="entry name" value="Winged helix-like DNA-binding domain superfamily/Winged helix DNA-binding domain"/>
    <property type="match status" value="1"/>
</dbReference>
<evidence type="ECO:0000313" key="4">
    <source>
        <dbReference type="EMBL" id="MBB6675404.1"/>
    </source>
</evidence>
<name>A0A7X0RXC8_9BACL</name>
<keyword evidence="1" id="KW-0805">Transcription regulation</keyword>
<proteinExistence type="predicted"/>
<dbReference type="Pfam" id="PF25583">
    <property type="entry name" value="WCX"/>
    <property type="match status" value="1"/>
</dbReference>
<accession>A0A7X0RXC8</accession>
<dbReference type="InterPro" id="IPR051534">
    <property type="entry name" value="CBASS_pafABC_assoc_protein"/>
</dbReference>
<dbReference type="PANTHER" id="PTHR34580:SF9">
    <property type="entry name" value="SLL5097 PROTEIN"/>
    <property type="match status" value="1"/>
</dbReference>
<evidence type="ECO:0000313" key="5">
    <source>
        <dbReference type="Proteomes" id="UP000547209"/>
    </source>
</evidence>
<gene>
    <name evidence="4" type="ORF">H7C19_32575</name>
</gene>
<dbReference type="InterPro" id="IPR036388">
    <property type="entry name" value="WH-like_DNA-bd_sf"/>
</dbReference>
<feature type="domain" description="HTH deoR-type" evidence="3">
    <location>
        <begin position="3"/>
        <end position="61"/>
    </location>
</feature>
<organism evidence="4 5">
    <name type="scientific">Cohnella nanjingensis</name>
    <dbReference type="NCBI Taxonomy" id="1387779"/>
    <lineage>
        <taxon>Bacteria</taxon>
        <taxon>Bacillati</taxon>
        <taxon>Bacillota</taxon>
        <taxon>Bacilli</taxon>
        <taxon>Bacillales</taxon>
        <taxon>Paenibacillaceae</taxon>
        <taxon>Cohnella</taxon>
    </lineage>
</organism>
<comment type="caution">
    <text evidence="4">The sequence shown here is derived from an EMBL/GenBank/DDBJ whole genome shotgun (WGS) entry which is preliminary data.</text>
</comment>
<dbReference type="Pfam" id="PF08279">
    <property type="entry name" value="HTH_11"/>
    <property type="match status" value="1"/>
</dbReference>
<dbReference type="InterPro" id="IPR001034">
    <property type="entry name" value="DeoR_HTH"/>
</dbReference>
<dbReference type="PANTHER" id="PTHR34580">
    <property type="match status" value="1"/>
</dbReference>